<reference evidence="1 2" key="1">
    <citation type="submission" date="2024-05" db="EMBL/GenBank/DDBJ databases">
        <title>Microbispora sp.ZYX-F-249.</title>
        <authorList>
            <person name="Xie H."/>
        </authorList>
    </citation>
    <scope>NUCLEOTIDE SEQUENCE [LARGE SCALE GENOMIC DNA]</scope>
    <source>
        <strain evidence="1 2">ZYX-F-249</strain>
    </source>
</reference>
<dbReference type="Proteomes" id="UP001447516">
    <property type="component" value="Unassembled WGS sequence"/>
</dbReference>
<dbReference type="RefSeq" id="WP_346226275.1">
    <property type="nucleotide sequence ID" value="NZ_JBDJAW010000010.1"/>
</dbReference>
<sequence length="435" mass="48515">MTIVELDEYRTVRVAGLRPSPADRDLAVSPELRKRLELRWLADGDLEITAGSHVGVVSLDCASIHIRPKLVGRELAVLRMLDYASGLSALRHLDTVRDLPGAGPHLRDLVCLLLTVECEALLRHGLRRDYVRREESLPAVRGRLLHDRQLLRRFGQLDRLECRFEEFDANILDNQLCTTALDLAARTTADEKVRARARRASTEFSSLCPAVVVDHRLAAQVLTYHRHNEHYRQAHCWALLLLGHGGFADLYATSGPSGQTFLLDLNSLFEAFVTRLLEEAFHGTGIAVRAQPELKESIGYRDGRRYTTITPDIQLTRGHGQTAWRRSVDVKYKLYTDRKIKPADLYQSFAYATALSHVGSTETPTAHILYASDRDHTPEEVTLRRHDGSTAAQITALGLNVPSLIAALGTPKLMLALTGIRTAVTSGEPVPRITH</sequence>
<proteinExistence type="predicted"/>
<keyword evidence="2" id="KW-1185">Reference proteome</keyword>
<dbReference type="InterPro" id="IPR019292">
    <property type="entry name" value="McrC"/>
</dbReference>
<protein>
    <recommendedName>
        <fullName evidence="3">Restriction endonuclease</fullName>
    </recommendedName>
</protein>
<organism evidence="1 2">
    <name type="scientific">Microbispora maris</name>
    <dbReference type="NCBI Taxonomy" id="3144104"/>
    <lineage>
        <taxon>Bacteria</taxon>
        <taxon>Bacillati</taxon>
        <taxon>Actinomycetota</taxon>
        <taxon>Actinomycetes</taxon>
        <taxon>Streptosporangiales</taxon>
        <taxon>Streptosporangiaceae</taxon>
        <taxon>Microbispora</taxon>
    </lineage>
</organism>
<evidence type="ECO:0000313" key="2">
    <source>
        <dbReference type="Proteomes" id="UP001447516"/>
    </source>
</evidence>
<dbReference type="Pfam" id="PF10117">
    <property type="entry name" value="McrBC"/>
    <property type="match status" value="1"/>
</dbReference>
<dbReference type="PANTHER" id="PTHR38733:SF1">
    <property type="entry name" value="TYPE IV METHYL-DIRECTED RESTRICTION ENZYME ECOKMCRBC"/>
    <property type="match status" value="1"/>
</dbReference>
<comment type="caution">
    <text evidence="1">The sequence shown here is derived from an EMBL/GenBank/DDBJ whole genome shotgun (WGS) entry which is preliminary data.</text>
</comment>
<evidence type="ECO:0000313" key="1">
    <source>
        <dbReference type="EMBL" id="MEN3536280.1"/>
    </source>
</evidence>
<dbReference type="EMBL" id="JBDJAW010000010">
    <property type="protein sequence ID" value="MEN3536280.1"/>
    <property type="molecule type" value="Genomic_DNA"/>
</dbReference>
<gene>
    <name evidence="1" type="ORF">AAH991_14280</name>
</gene>
<name>A0ABV0ARD2_9ACTN</name>
<evidence type="ECO:0008006" key="3">
    <source>
        <dbReference type="Google" id="ProtNLM"/>
    </source>
</evidence>
<accession>A0ABV0ARD2</accession>
<dbReference type="PANTHER" id="PTHR38733">
    <property type="entry name" value="PROTEIN MCRC"/>
    <property type="match status" value="1"/>
</dbReference>